<dbReference type="RefSeq" id="WP_163668443.1">
    <property type="nucleotide sequence ID" value="NZ_QZCE01000002.1"/>
</dbReference>
<accession>A0A6M0SD01</accession>
<dbReference type="InterPro" id="IPR010802">
    <property type="entry name" value="DUF1400"/>
</dbReference>
<sequence>MEPDKSGFARLYPDLPLVKTLVAGLITGITLGISPLFGGVAQAADTVTMQFLDLRASLPVSDLEKFADDGTLSPALQNFLGRTPIPVDALSVLLDAAIPDTGIPLGDSDIQFLLYQLNKIVGNPSIRADLTPLAQALNSAYLDDNMSILELIKRYPEDEVRFDIRELGIVYRDVNLFVETLTPLFNFFSELLPDLVCDCDVTDVAYADSVLATHSCSPSEHTISVARTKALATVAQGSRTPESESQFLSQQTSNSVNETSPQPRHPVEVTTTLGPLLISISTDELVTFVETGELPPSWPLYMKIAGVDKENFRKILTSEFELDLLSLDQFLNQLLGEYILFQLGRIIHTPSRQGNIQALRGTILLSAADDNKASLLEILQKYPARELFVDIATLSRFGRNLDARGGVGTATASLEDLLVEIQVAVAADICDCDRPSDPTFVSAHHQLVPNSYRVANLTDPTTIVPPTAIGDLVYLHGGEPWEFVTSKNDVGPHHYISTYREAIEKEVETNQPRNFPVSGVN</sequence>
<dbReference type="EMBL" id="QZCE01000002">
    <property type="protein sequence ID" value="NEZ66364.1"/>
    <property type="molecule type" value="Genomic_DNA"/>
</dbReference>
<evidence type="ECO:0000256" key="1">
    <source>
        <dbReference type="SAM" id="MobiDB-lite"/>
    </source>
</evidence>
<organism evidence="3 4">
    <name type="scientific">Adonisia turfae CCMR0082</name>
    <dbReference type="NCBI Taxonomy" id="2304604"/>
    <lineage>
        <taxon>Bacteria</taxon>
        <taxon>Bacillati</taxon>
        <taxon>Cyanobacteriota</taxon>
        <taxon>Adonisia</taxon>
        <taxon>Adonisia turfae</taxon>
    </lineage>
</organism>
<dbReference type="AlphaFoldDB" id="A0A6M0SD01"/>
<comment type="caution">
    <text evidence="3">The sequence shown here is derived from an EMBL/GenBank/DDBJ whole genome shotgun (WGS) entry which is preliminary data.</text>
</comment>
<proteinExistence type="predicted"/>
<reference evidence="3 4" key="1">
    <citation type="journal article" date="2020" name="Microb. Ecol.">
        <title>Ecogenomics of the Marine Benthic Filamentous Cyanobacterium Adonisia.</title>
        <authorList>
            <person name="Walter J.M."/>
            <person name="Coutinho F.H."/>
            <person name="Leomil L."/>
            <person name="Hargreaves P.I."/>
            <person name="Campeao M.E."/>
            <person name="Vieira V.V."/>
            <person name="Silva B.S."/>
            <person name="Fistarol G.O."/>
            <person name="Salomon P.S."/>
            <person name="Sawabe T."/>
            <person name="Mino S."/>
            <person name="Hosokawa M."/>
            <person name="Miyashita H."/>
            <person name="Maruyama F."/>
            <person name="van Verk M.C."/>
            <person name="Dutilh B.E."/>
            <person name="Thompson C.C."/>
            <person name="Thompson F.L."/>
        </authorList>
    </citation>
    <scope>NUCLEOTIDE SEQUENCE [LARGE SCALE GENOMIC DNA]</scope>
    <source>
        <strain evidence="3 4">CCMR0082</strain>
    </source>
</reference>
<feature type="domain" description="DUF1400" evidence="2">
    <location>
        <begin position="43"/>
        <end position="163"/>
    </location>
</feature>
<evidence type="ECO:0000313" key="4">
    <source>
        <dbReference type="Proteomes" id="UP000473574"/>
    </source>
</evidence>
<feature type="region of interest" description="Disordered" evidence="1">
    <location>
        <begin position="238"/>
        <end position="266"/>
    </location>
</feature>
<evidence type="ECO:0000313" key="3">
    <source>
        <dbReference type="EMBL" id="NEZ66364.1"/>
    </source>
</evidence>
<protein>
    <submittedName>
        <fullName evidence="3">Alpha/beta hydrolase</fullName>
    </submittedName>
</protein>
<feature type="domain" description="DUF1400" evidence="2">
    <location>
        <begin position="268"/>
        <end position="390"/>
    </location>
</feature>
<dbReference type="GO" id="GO:0016787">
    <property type="term" value="F:hydrolase activity"/>
    <property type="evidence" value="ECO:0007669"/>
    <property type="project" value="UniProtKB-KW"/>
</dbReference>
<dbReference type="Proteomes" id="UP000473574">
    <property type="component" value="Unassembled WGS sequence"/>
</dbReference>
<evidence type="ECO:0000259" key="2">
    <source>
        <dbReference type="Pfam" id="PF07176"/>
    </source>
</evidence>
<keyword evidence="3" id="KW-0378">Hydrolase</keyword>
<feature type="compositionally biased region" description="Polar residues" evidence="1">
    <location>
        <begin position="238"/>
        <end position="262"/>
    </location>
</feature>
<gene>
    <name evidence="3" type="ORF">D0962_27000</name>
</gene>
<name>A0A6M0SD01_9CYAN</name>
<dbReference type="Pfam" id="PF07176">
    <property type="entry name" value="DUF1400"/>
    <property type="match status" value="2"/>
</dbReference>